<reference evidence="1 2" key="1">
    <citation type="submission" date="2019-07" db="EMBL/GenBank/DDBJ databases">
        <title>Whole genome shotgun sequence of Reyranella soli NBRC 108950.</title>
        <authorList>
            <person name="Hosoyama A."/>
            <person name="Uohara A."/>
            <person name="Ohji S."/>
            <person name="Ichikawa N."/>
        </authorList>
    </citation>
    <scope>NUCLEOTIDE SEQUENCE [LARGE SCALE GENOMIC DNA]</scope>
    <source>
        <strain evidence="1 2">NBRC 108950</strain>
    </source>
</reference>
<dbReference type="Pfam" id="PF07372">
    <property type="entry name" value="DUF1491"/>
    <property type="match status" value="1"/>
</dbReference>
<dbReference type="AlphaFoldDB" id="A0A512N9L6"/>
<evidence type="ECO:0008006" key="3">
    <source>
        <dbReference type="Google" id="ProtNLM"/>
    </source>
</evidence>
<comment type="caution">
    <text evidence="1">The sequence shown here is derived from an EMBL/GenBank/DDBJ whole genome shotgun (WGS) entry which is preliminary data.</text>
</comment>
<dbReference type="Gene3D" id="3.40.1530.20">
    <property type="entry name" value="Protein of unknown function (DUF1491)"/>
    <property type="match status" value="1"/>
</dbReference>
<sequence>MVMGLTTGLWVSAQVRICDRAFIPATVVRRGDPDAGTVLLKINRFEAGVTVYTQASSMDDGPAWSRGTGPSPVAEAEADAYIARQVARDPDLWVLEIEDHKGQYQLDGKVV</sequence>
<organism evidence="1 2">
    <name type="scientific">Reyranella soli</name>
    <dbReference type="NCBI Taxonomy" id="1230389"/>
    <lineage>
        <taxon>Bacteria</taxon>
        <taxon>Pseudomonadati</taxon>
        <taxon>Pseudomonadota</taxon>
        <taxon>Alphaproteobacteria</taxon>
        <taxon>Hyphomicrobiales</taxon>
        <taxon>Reyranellaceae</taxon>
        <taxon>Reyranella</taxon>
    </lineage>
</organism>
<dbReference type="Proteomes" id="UP000321058">
    <property type="component" value="Unassembled WGS sequence"/>
</dbReference>
<proteinExistence type="predicted"/>
<dbReference type="EMBL" id="BKAJ01000043">
    <property type="protein sequence ID" value="GEP55677.1"/>
    <property type="molecule type" value="Genomic_DNA"/>
</dbReference>
<keyword evidence="2" id="KW-1185">Reference proteome</keyword>
<dbReference type="RefSeq" id="WP_147149762.1">
    <property type="nucleotide sequence ID" value="NZ_BKAJ01000043.1"/>
</dbReference>
<accession>A0A512N9L6</accession>
<dbReference type="InterPro" id="IPR009964">
    <property type="entry name" value="DUF1491"/>
</dbReference>
<evidence type="ECO:0000313" key="1">
    <source>
        <dbReference type="EMBL" id="GEP55677.1"/>
    </source>
</evidence>
<evidence type="ECO:0000313" key="2">
    <source>
        <dbReference type="Proteomes" id="UP000321058"/>
    </source>
</evidence>
<name>A0A512N9L6_9HYPH</name>
<dbReference type="OrthoDB" id="9809136at2"/>
<gene>
    <name evidence="1" type="ORF">RSO01_28430</name>
</gene>
<protein>
    <recommendedName>
        <fullName evidence="3">DUF1491 family protein</fullName>
    </recommendedName>
</protein>